<dbReference type="Pfam" id="PF11984">
    <property type="entry name" value="DUF3485"/>
    <property type="match status" value="1"/>
</dbReference>
<feature type="domain" description="Methanolan biosynthesis EpsI" evidence="9">
    <location>
        <begin position="117"/>
        <end position="317"/>
    </location>
</feature>
<dbReference type="Pfam" id="PF09721">
    <property type="entry name" value="Exosortase_EpsH"/>
    <property type="match status" value="1"/>
</dbReference>
<keyword evidence="3" id="KW-0645">Protease</keyword>
<comment type="caution">
    <text evidence="10">The sequence shown here is derived from an EMBL/GenBank/DDBJ whole genome shotgun (WGS) entry which is preliminary data.</text>
</comment>
<evidence type="ECO:0000256" key="6">
    <source>
        <dbReference type="ARBA" id="ARBA00022989"/>
    </source>
</evidence>
<dbReference type="InterPro" id="IPR026392">
    <property type="entry name" value="Exo/Archaeosortase_dom"/>
</dbReference>
<feature type="transmembrane region" description="Helical" evidence="8">
    <location>
        <begin position="63"/>
        <end position="81"/>
    </location>
</feature>
<accession>A0A512H3S9</accession>
<protein>
    <recommendedName>
        <fullName evidence="9">Methanolan biosynthesis EpsI domain-containing protein</fullName>
    </recommendedName>
</protein>
<dbReference type="GO" id="GO:0008233">
    <property type="term" value="F:peptidase activity"/>
    <property type="evidence" value="ECO:0007669"/>
    <property type="project" value="UniProtKB-KW"/>
</dbReference>
<gene>
    <name evidence="10" type="ORF">ROR02_02530</name>
</gene>
<keyword evidence="5" id="KW-0378">Hydrolase</keyword>
<feature type="transmembrane region" description="Helical" evidence="8">
    <location>
        <begin position="20"/>
        <end position="43"/>
    </location>
</feature>
<dbReference type="InterPro" id="IPR019127">
    <property type="entry name" value="Exosortase"/>
</dbReference>
<evidence type="ECO:0000313" key="10">
    <source>
        <dbReference type="EMBL" id="GEO80122.1"/>
    </source>
</evidence>
<keyword evidence="11" id="KW-1185">Reference proteome</keyword>
<evidence type="ECO:0000256" key="7">
    <source>
        <dbReference type="ARBA" id="ARBA00023136"/>
    </source>
</evidence>
<evidence type="ECO:0000256" key="1">
    <source>
        <dbReference type="ARBA" id="ARBA00004651"/>
    </source>
</evidence>
<dbReference type="Proteomes" id="UP000321567">
    <property type="component" value="Unassembled WGS sequence"/>
</dbReference>
<evidence type="ECO:0000256" key="2">
    <source>
        <dbReference type="ARBA" id="ARBA00022475"/>
    </source>
</evidence>
<keyword evidence="2" id="KW-1003">Cell membrane</keyword>
<dbReference type="GO" id="GO:0006508">
    <property type="term" value="P:proteolysis"/>
    <property type="evidence" value="ECO:0007669"/>
    <property type="project" value="UniProtKB-KW"/>
</dbReference>
<keyword evidence="6 8" id="KW-1133">Transmembrane helix</keyword>
<dbReference type="AlphaFoldDB" id="A0A512H3S9"/>
<organism evidence="10 11">
    <name type="scientific">Pararhodospirillum oryzae</name>
    <dbReference type="NCBI Taxonomy" id="478448"/>
    <lineage>
        <taxon>Bacteria</taxon>
        <taxon>Pseudomonadati</taxon>
        <taxon>Pseudomonadota</taxon>
        <taxon>Alphaproteobacteria</taxon>
        <taxon>Rhodospirillales</taxon>
        <taxon>Rhodospirillaceae</taxon>
        <taxon>Pararhodospirillum</taxon>
    </lineage>
</organism>
<comment type="subcellular location">
    <subcellularLocation>
        <location evidence="1">Cell membrane</location>
        <topology evidence="1">Multi-pass membrane protein</topology>
    </subcellularLocation>
</comment>
<evidence type="ECO:0000256" key="4">
    <source>
        <dbReference type="ARBA" id="ARBA00022692"/>
    </source>
</evidence>
<dbReference type="InterPro" id="IPR014263">
    <property type="entry name" value="Methanolan_biosynth_EpsI"/>
</dbReference>
<keyword evidence="7 8" id="KW-0472">Membrane</keyword>
<evidence type="ECO:0000256" key="3">
    <source>
        <dbReference type="ARBA" id="ARBA00022670"/>
    </source>
</evidence>
<dbReference type="EMBL" id="BJZO01000004">
    <property type="protein sequence ID" value="GEO80122.1"/>
    <property type="molecule type" value="Genomic_DNA"/>
</dbReference>
<name>A0A512H3S9_9PROT</name>
<dbReference type="NCBIfam" id="TIGR02914">
    <property type="entry name" value="EpsI_fam"/>
    <property type="match status" value="1"/>
</dbReference>
<dbReference type="GO" id="GO:0005886">
    <property type="term" value="C:plasma membrane"/>
    <property type="evidence" value="ECO:0007669"/>
    <property type="project" value="UniProtKB-SubCell"/>
</dbReference>
<keyword evidence="4 8" id="KW-0812">Transmembrane</keyword>
<reference evidence="10 11" key="1">
    <citation type="submission" date="2019-07" db="EMBL/GenBank/DDBJ databases">
        <title>Whole genome shotgun sequence of Rhodospirillum oryzae NBRC 107573.</title>
        <authorList>
            <person name="Hosoyama A."/>
            <person name="Uohara A."/>
            <person name="Ohji S."/>
            <person name="Ichikawa N."/>
        </authorList>
    </citation>
    <scope>NUCLEOTIDE SEQUENCE [LARGE SCALE GENOMIC DNA]</scope>
    <source>
        <strain evidence="10 11">NBRC 107573</strain>
    </source>
</reference>
<evidence type="ECO:0000256" key="5">
    <source>
        <dbReference type="ARBA" id="ARBA00022801"/>
    </source>
</evidence>
<feature type="transmembrane region" description="Helical" evidence="8">
    <location>
        <begin position="112"/>
        <end position="131"/>
    </location>
</feature>
<dbReference type="NCBIfam" id="TIGR04178">
    <property type="entry name" value="exo_archaeo"/>
    <property type="match status" value="1"/>
</dbReference>
<evidence type="ECO:0000259" key="9">
    <source>
        <dbReference type="Pfam" id="PF11984"/>
    </source>
</evidence>
<evidence type="ECO:0000256" key="8">
    <source>
        <dbReference type="SAM" id="Phobius"/>
    </source>
</evidence>
<evidence type="ECO:0000313" key="11">
    <source>
        <dbReference type="Proteomes" id="UP000321567"/>
    </source>
</evidence>
<proteinExistence type="predicted"/>
<sequence>MISFGYIVAYFFKGYLWKRIILLLSTIPIAILMNSLRITLIGVTVDRWGVGAAEGLIHDFEGWVVFLLCVAVLLAEAVILATPSRGDRICLDYLTVPRPPFWTGPLRLSRPTLTLIVLSAAIAVLASAGIGTPRHIPVGDRHPVANFPLRFGDWHGSPLTLDADVLGALKLQDYFLGDYQPNQRNPPVNLYVAYYGQQRVGAMTHSPASCIPSAGWKVLADDERILPVENSLSLPIRRVLVGKGETRQLVYYWFQQRCRSLTNQIELKWWLFHDSLLQDRTDGSLIRLVTAVLPDETEEEADARLGSFLDLAYPLLRHRLNHCGTGLQ</sequence>